<gene>
    <name evidence="4" type="ORF">EAI93_09720</name>
</gene>
<dbReference type="InterPro" id="IPR038637">
    <property type="entry name" value="NPCBM_sf"/>
</dbReference>
<keyword evidence="1" id="KW-0326">Glycosidase</keyword>
<dbReference type="Gene3D" id="2.60.120.260">
    <property type="entry name" value="Galactose-binding domain-like"/>
    <property type="match status" value="1"/>
</dbReference>
<dbReference type="GO" id="GO:0016798">
    <property type="term" value="F:hydrolase activity, acting on glycosyl bonds"/>
    <property type="evidence" value="ECO:0007669"/>
    <property type="project" value="UniProtKB-KW"/>
</dbReference>
<evidence type="ECO:0000256" key="1">
    <source>
        <dbReference type="ARBA" id="ARBA00023295"/>
    </source>
</evidence>
<dbReference type="Gene3D" id="1.20.1270.90">
    <property type="entry name" value="AF1782-like"/>
    <property type="match status" value="1"/>
</dbReference>
<dbReference type="SMART" id="SM00635">
    <property type="entry name" value="BID_2"/>
    <property type="match status" value="1"/>
</dbReference>
<keyword evidence="2" id="KW-0175">Coiled coil</keyword>
<dbReference type="Gene3D" id="2.60.120.1060">
    <property type="entry name" value="NPCBM/NEW2 domain"/>
    <property type="match status" value="1"/>
</dbReference>
<reference evidence="4 5" key="1">
    <citation type="journal article" date="2019" name="Science, e1252229">
        <title>Invertible promoters mediate bacterial phase variation, antibiotic resistance, and host adaptation in the gut.</title>
        <authorList>
            <person name="Jiang X."/>
            <person name="Hall A.B."/>
            <person name="Arthur T.D."/>
            <person name="Plichta D.R."/>
            <person name="Covington C.T."/>
            <person name="Poyet M."/>
            <person name="Crothers J."/>
            <person name="Moses P.L."/>
            <person name="Tolonen A.C."/>
            <person name="Vlamakis H."/>
            <person name="Alm E.J."/>
            <person name="Xavier R.J."/>
        </authorList>
    </citation>
    <scope>NUCLEOTIDE SEQUENCE [LARGE SCALE GENOMIC DNA]</scope>
    <source>
        <strain evidence="5">aa_0143</strain>
    </source>
</reference>
<dbReference type="Pfam" id="PF00754">
    <property type="entry name" value="F5_F8_type_C"/>
    <property type="match status" value="1"/>
</dbReference>
<dbReference type="InterPro" id="IPR008964">
    <property type="entry name" value="Invasin/intimin_cell_adhesion"/>
</dbReference>
<proteinExistence type="predicted"/>
<evidence type="ECO:0000313" key="5">
    <source>
        <dbReference type="Proteomes" id="UP000292665"/>
    </source>
</evidence>
<dbReference type="InterPro" id="IPR000421">
    <property type="entry name" value="FA58C"/>
</dbReference>
<sequence>MDCKYRKKEEVDKIMKMKQTFALLCAGAMVITGSAFPVNVQASADWVWNEEVSESGYKKVPYTELTTTADTEADNESSTGEGAASPGTGHAVNATDGVITSYYHSCYSGDNQPNREDGALTGNNTITVELQNAQSIQGITYLPRQDAFGNGTVTEFSVSVQKDGTENWENVGNNLHISYNNPGANWSAENKSEKEFVFDAEVENVKKVKLTVIHTDGSAPNQHISAAEISILTPVKKDAETEALKIRIREKLAQMESQMELNVLSGNADSGKVYSRAKFDPIKAEAEAKLAQESTTKEELEAVFQQLEQFKMEFQDELGTGVYVSDLTHLSGNTAWGGVKKDLCPDGNRLIAIKKDTSTINTYTKGIGAHEPSSIVYDVTGYKMFSADIGVENHQIASDGGVFANVKAKFKVSTSTDGSNYTQQYYAEDLSANGGLRSIRVKLPEGTTHMKLECPASAWNNGNGGKLHTCWANAKLYETVEIAVTGITLDQDALALKVGGTEEQKTATLQAAITPEDATDQEVLWESDNEEVATVDGGVVTAHKAGNATIKVSSVNYPNITAQCIVTVTRDDTALEEAIAAAESRMKEENFAEKYTEATRKALEDDLADAKAAKDNTALSVEEVKLIVESLKTSIEGLQLKAVVTINNNGNTETKYCEVGDQVRVVAAQAPEGKKFSHWTVNEKPICYNESYTFTVYKDIAVTSVYVEEAEEIQKEVSVLCDVSYANGRVKFLSKYSVPTDADYKVIKAGVVATDSTGYAAIQEVQQELTLDTTATTRLKKYGVNTDLYLANFTQYLKTSRTTTWYARGYVTYQDNSGEQHTVYSDMAQYTIR</sequence>
<protein>
    <submittedName>
        <fullName evidence="4">Uncharacterized protein</fullName>
    </submittedName>
</protein>
<evidence type="ECO:0000256" key="3">
    <source>
        <dbReference type="SAM" id="MobiDB-lite"/>
    </source>
</evidence>
<organism evidence="4 5">
    <name type="scientific">[Ruminococcus] torques</name>
    <dbReference type="NCBI Taxonomy" id="33039"/>
    <lineage>
        <taxon>Bacteria</taxon>
        <taxon>Bacillati</taxon>
        <taxon>Bacillota</taxon>
        <taxon>Clostridia</taxon>
        <taxon>Lachnospirales</taxon>
        <taxon>Lachnospiraceae</taxon>
        <taxon>Mediterraneibacter</taxon>
    </lineage>
</organism>
<dbReference type="Proteomes" id="UP000292665">
    <property type="component" value="Unassembled WGS sequence"/>
</dbReference>
<feature type="region of interest" description="Disordered" evidence="3">
    <location>
        <begin position="67"/>
        <end position="91"/>
    </location>
</feature>
<accession>A0A4Q5C4W4</accession>
<evidence type="ECO:0000256" key="2">
    <source>
        <dbReference type="SAM" id="Coils"/>
    </source>
</evidence>
<dbReference type="EMBL" id="RCYR01000019">
    <property type="protein sequence ID" value="RYS78926.1"/>
    <property type="molecule type" value="Genomic_DNA"/>
</dbReference>
<comment type="caution">
    <text evidence="4">The sequence shown here is derived from an EMBL/GenBank/DDBJ whole genome shotgun (WGS) entry which is preliminary data.</text>
</comment>
<dbReference type="PROSITE" id="PS50022">
    <property type="entry name" value="FA58C_3"/>
    <property type="match status" value="1"/>
</dbReference>
<dbReference type="AlphaFoldDB" id="A0A4Q5C4W4"/>
<dbReference type="InterPro" id="IPR013222">
    <property type="entry name" value="Glyco_hyd_98_carb-bd"/>
</dbReference>
<dbReference type="Gene3D" id="2.60.40.1080">
    <property type="match status" value="1"/>
</dbReference>
<dbReference type="InterPro" id="IPR008979">
    <property type="entry name" value="Galactose-bd-like_sf"/>
</dbReference>
<feature type="coiled-coil region" evidence="2">
    <location>
        <begin position="283"/>
        <end position="317"/>
    </location>
</feature>
<name>A0A4Q5C4W4_9FIRM</name>
<dbReference type="SMART" id="SM00776">
    <property type="entry name" value="NPCBM"/>
    <property type="match status" value="1"/>
</dbReference>
<dbReference type="InterPro" id="IPR003343">
    <property type="entry name" value="Big_2"/>
</dbReference>
<dbReference type="Pfam" id="PF02368">
    <property type="entry name" value="Big_2"/>
    <property type="match status" value="1"/>
</dbReference>
<keyword evidence="1" id="KW-0378">Hydrolase</keyword>
<evidence type="ECO:0000313" key="4">
    <source>
        <dbReference type="EMBL" id="RYS78926.1"/>
    </source>
</evidence>
<dbReference type="Pfam" id="PF08305">
    <property type="entry name" value="NPCBM"/>
    <property type="match status" value="1"/>
</dbReference>
<dbReference type="SUPFAM" id="SSF49373">
    <property type="entry name" value="Invasin/intimin cell-adhesion fragments"/>
    <property type="match status" value="1"/>
</dbReference>
<dbReference type="SUPFAM" id="SSF49785">
    <property type="entry name" value="Galactose-binding domain-like"/>
    <property type="match status" value="2"/>
</dbReference>